<evidence type="ECO:0000313" key="8">
    <source>
        <dbReference type="Proteomes" id="UP001295794"/>
    </source>
</evidence>
<comment type="subcellular location">
    <subcellularLocation>
        <location evidence="6">Nucleus outer membrane</location>
        <topology evidence="6">Single-pass membrane protein</topology>
    </subcellularLocation>
</comment>
<accession>A0AAD2HTS1</accession>
<evidence type="ECO:0000256" key="5">
    <source>
        <dbReference type="ARBA" id="ARBA00023242"/>
    </source>
</evidence>
<evidence type="ECO:0008006" key="9">
    <source>
        <dbReference type="Google" id="ProtNLM"/>
    </source>
</evidence>
<evidence type="ECO:0000256" key="6">
    <source>
        <dbReference type="ARBA" id="ARBA00034303"/>
    </source>
</evidence>
<keyword evidence="2" id="KW-0812">Transmembrane</keyword>
<dbReference type="PANTHER" id="PTHR12265:SF30">
    <property type="entry name" value="TRANSMEMBRANE PROTEIN 53"/>
    <property type="match status" value="1"/>
</dbReference>
<comment type="similarity">
    <text evidence="1">Belongs to the TMEM53 family.</text>
</comment>
<keyword evidence="3" id="KW-1133">Transmembrane helix</keyword>
<dbReference type="GO" id="GO:0005640">
    <property type="term" value="C:nuclear outer membrane"/>
    <property type="evidence" value="ECO:0007669"/>
    <property type="project" value="UniProtKB-SubCell"/>
</dbReference>
<dbReference type="InterPro" id="IPR008547">
    <property type="entry name" value="DUF829_TMEM53"/>
</dbReference>
<evidence type="ECO:0000256" key="4">
    <source>
        <dbReference type="ARBA" id="ARBA00023136"/>
    </source>
</evidence>
<keyword evidence="4" id="KW-0472">Membrane</keyword>
<keyword evidence="5" id="KW-0539">Nucleus</keyword>
<evidence type="ECO:0000256" key="1">
    <source>
        <dbReference type="ARBA" id="ARBA00007387"/>
    </source>
</evidence>
<dbReference type="PANTHER" id="PTHR12265">
    <property type="entry name" value="TRANSMEMBRANE PROTEIN 53"/>
    <property type="match status" value="1"/>
</dbReference>
<sequence>MATTTPKPDTWGDLVRVAQSAEDALASNDLPLVFEKLGPDVNISYSTSPAHGANDPRVVVLFGWMDAPHRLLEKYAAKHRKRWPAADIITVQSHPSFIWSSEQKRDDTLAPIADFLLSTVYHSSQDVKRGMLMHVISNGGAFQFITLSRLMARKLASSDSRRTVRTATIFDSTPGASEYTSLIATLTTDIKSPAVKAVATVPLTMAYTVMLARRLLLGQANLFSDLHASLLRPELFPCAASHAPRLYIYSSEDRMVPFTSVEEHLVKLQSAGICADVSVERFSGSQHVQHERLDPARYWSAVERMWERSALVRVKL</sequence>
<keyword evidence="8" id="KW-1185">Reference proteome</keyword>
<dbReference type="Pfam" id="PF05705">
    <property type="entry name" value="DUF829"/>
    <property type="match status" value="1"/>
</dbReference>
<name>A0AAD2HTS1_9AGAR</name>
<gene>
    <name evidence="7" type="ORF">MYCIT1_LOCUS32287</name>
</gene>
<evidence type="ECO:0000256" key="2">
    <source>
        <dbReference type="ARBA" id="ARBA00022692"/>
    </source>
</evidence>
<reference evidence="7" key="1">
    <citation type="submission" date="2023-11" db="EMBL/GenBank/DDBJ databases">
        <authorList>
            <person name="De Vega J J."/>
            <person name="De Vega J J."/>
        </authorList>
    </citation>
    <scope>NUCLEOTIDE SEQUENCE</scope>
</reference>
<dbReference type="SUPFAM" id="SSF53474">
    <property type="entry name" value="alpha/beta-Hydrolases"/>
    <property type="match status" value="1"/>
</dbReference>
<evidence type="ECO:0000256" key="3">
    <source>
        <dbReference type="ARBA" id="ARBA00022989"/>
    </source>
</evidence>
<comment type="caution">
    <text evidence="7">The sequence shown here is derived from an EMBL/GenBank/DDBJ whole genome shotgun (WGS) entry which is preliminary data.</text>
</comment>
<organism evidence="7 8">
    <name type="scientific">Mycena citricolor</name>
    <dbReference type="NCBI Taxonomy" id="2018698"/>
    <lineage>
        <taxon>Eukaryota</taxon>
        <taxon>Fungi</taxon>
        <taxon>Dikarya</taxon>
        <taxon>Basidiomycota</taxon>
        <taxon>Agaricomycotina</taxon>
        <taxon>Agaricomycetes</taxon>
        <taxon>Agaricomycetidae</taxon>
        <taxon>Agaricales</taxon>
        <taxon>Marasmiineae</taxon>
        <taxon>Mycenaceae</taxon>
        <taxon>Mycena</taxon>
    </lineage>
</organism>
<evidence type="ECO:0000313" key="7">
    <source>
        <dbReference type="EMBL" id="CAK5281281.1"/>
    </source>
</evidence>
<proteinExistence type="inferred from homology"/>
<dbReference type="AlphaFoldDB" id="A0AAD2HTS1"/>
<dbReference type="Proteomes" id="UP001295794">
    <property type="component" value="Unassembled WGS sequence"/>
</dbReference>
<dbReference type="InterPro" id="IPR029058">
    <property type="entry name" value="AB_hydrolase_fold"/>
</dbReference>
<dbReference type="EMBL" id="CAVNYO010000444">
    <property type="protein sequence ID" value="CAK5281281.1"/>
    <property type="molecule type" value="Genomic_DNA"/>
</dbReference>
<protein>
    <recommendedName>
        <fullName evidence="9">DUF829-domain-containing protein</fullName>
    </recommendedName>
</protein>